<feature type="binding site" evidence="13">
    <location>
        <begin position="324"/>
        <end position="328"/>
    </location>
    <ligand>
        <name>substrate</name>
    </ligand>
</feature>
<dbReference type="PANTHER" id="PTHR21631:SF3">
    <property type="entry name" value="BIFUNCTIONAL GLYOXYLATE CYCLE PROTEIN"/>
    <property type="match status" value="1"/>
</dbReference>
<dbReference type="PROSITE" id="PS00161">
    <property type="entry name" value="ISOCITRATE_LYASE"/>
    <property type="match status" value="1"/>
</dbReference>
<dbReference type="NCBIfam" id="NF011645">
    <property type="entry name" value="PRK15063.1"/>
    <property type="match status" value="1"/>
</dbReference>
<proteinExistence type="inferred from homology"/>
<keyword evidence="7 14" id="KW-0479">Metal-binding</keyword>
<dbReference type="EC" id="4.1.3.1" evidence="3 11"/>
<evidence type="ECO:0000256" key="3">
    <source>
        <dbReference type="ARBA" id="ARBA00012909"/>
    </source>
</evidence>
<dbReference type="RefSeq" id="WP_126503729.1">
    <property type="nucleotide sequence ID" value="NZ_RXNV01000001.1"/>
</dbReference>
<keyword evidence="6" id="KW-0816">Tricarboxylic acid cycle</keyword>
<keyword evidence="5" id="KW-0329">Glyoxylate bypass</keyword>
<evidence type="ECO:0000256" key="7">
    <source>
        <dbReference type="ARBA" id="ARBA00022723"/>
    </source>
</evidence>
<comment type="cofactor">
    <cofactor evidence="14">
        <name>Mg(2+)</name>
        <dbReference type="ChEBI" id="CHEBI:18420"/>
    </cofactor>
    <text evidence="14">Can also use Mn(2+) ion.</text>
</comment>
<evidence type="ECO:0000256" key="4">
    <source>
        <dbReference type="ARBA" id="ARBA00017446"/>
    </source>
</evidence>
<evidence type="ECO:0000256" key="5">
    <source>
        <dbReference type="ARBA" id="ARBA00022435"/>
    </source>
</evidence>
<dbReference type="Proteomes" id="UP000282060">
    <property type="component" value="Unassembled WGS sequence"/>
</dbReference>
<dbReference type="Pfam" id="PF00463">
    <property type="entry name" value="ICL"/>
    <property type="match status" value="2"/>
</dbReference>
<comment type="similarity">
    <text evidence="2">Belongs to the isocitrate lyase/PEP mutase superfamily. Isocitrate lyase family.</text>
</comment>
<feature type="binding site" evidence="13">
    <location>
        <begin position="203"/>
        <end position="204"/>
    </location>
    <ligand>
        <name>substrate</name>
    </ligand>
</feature>
<comment type="catalytic activity">
    <reaction evidence="9">
        <text>D-threo-isocitrate = glyoxylate + succinate</text>
        <dbReference type="Rhea" id="RHEA:13245"/>
        <dbReference type="ChEBI" id="CHEBI:15562"/>
        <dbReference type="ChEBI" id="CHEBI:30031"/>
        <dbReference type="ChEBI" id="CHEBI:36655"/>
        <dbReference type="EC" id="4.1.3.1"/>
    </reaction>
</comment>
<feature type="binding site" evidence="14">
    <location>
        <position position="164"/>
    </location>
    <ligand>
        <name>Mg(2+)</name>
        <dbReference type="ChEBI" id="CHEBI:18420"/>
    </ligand>
</feature>
<keyword evidence="8 15" id="KW-0456">Lyase</keyword>
<dbReference type="GO" id="GO:0004451">
    <property type="term" value="F:isocitrate lyase activity"/>
    <property type="evidence" value="ECO:0007669"/>
    <property type="project" value="UniProtKB-UniRule"/>
</dbReference>
<dbReference type="PANTHER" id="PTHR21631">
    <property type="entry name" value="ISOCITRATE LYASE/MALATE SYNTHASE"/>
    <property type="match status" value="1"/>
</dbReference>
<organism evidence="15 16">
    <name type="scientific">Shewanella atlantica</name>
    <dbReference type="NCBI Taxonomy" id="271099"/>
    <lineage>
        <taxon>Bacteria</taxon>
        <taxon>Pseudomonadati</taxon>
        <taxon>Pseudomonadota</taxon>
        <taxon>Gammaproteobacteria</taxon>
        <taxon>Alteromonadales</taxon>
        <taxon>Shewanellaceae</taxon>
        <taxon>Shewanella</taxon>
    </lineage>
</organism>
<dbReference type="InterPro" id="IPR006254">
    <property type="entry name" value="Isocitrate_lyase"/>
</dbReference>
<evidence type="ECO:0000256" key="12">
    <source>
        <dbReference type="PIRSR" id="PIRSR001362-1"/>
    </source>
</evidence>
<dbReference type="NCBIfam" id="TIGR01346">
    <property type="entry name" value="isocit_lyase"/>
    <property type="match status" value="2"/>
</dbReference>
<dbReference type="InterPro" id="IPR018523">
    <property type="entry name" value="Isocitrate_lyase_ph_CS"/>
</dbReference>
<comment type="function">
    <text evidence="10">Involved in the metabolic adaptation in response to environmental changes. Catalyzes the reversible formation of succinate and glyoxylate from isocitrate, a key step of the glyoxylate cycle, which operates as an anaplerotic route for replenishing the tricarboxylic acid cycle during growth on fatty acid substrates.</text>
</comment>
<dbReference type="GO" id="GO:0006097">
    <property type="term" value="P:glyoxylate cycle"/>
    <property type="evidence" value="ECO:0007669"/>
    <property type="project" value="UniProtKB-KW"/>
</dbReference>
<feature type="binding site" evidence="13">
    <location>
        <begin position="98"/>
        <end position="100"/>
    </location>
    <ligand>
        <name>substrate</name>
    </ligand>
</feature>
<evidence type="ECO:0000256" key="6">
    <source>
        <dbReference type="ARBA" id="ARBA00022532"/>
    </source>
</evidence>
<dbReference type="AlphaFoldDB" id="A0A3S0KN55"/>
<dbReference type="Gene3D" id="3.20.20.60">
    <property type="entry name" value="Phosphoenolpyruvate-binding domains"/>
    <property type="match status" value="1"/>
</dbReference>
<dbReference type="SUPFAM" id="SSF51621">
    <property type="entry name" value="Phosphoenolpyruvate/pyruvate domain"/>
    <property type="match status" value="1"/>
</dbReference>
<evidence type="ECO:0000256" key="2">
    <source>
        <dbReference type="ARBA" id="ARBA00005704"/>
    </source>
</evidence>
<feature type="binding site" evidence="13">
    <location>
        <position position="239"/>
    </location>
    <ligand>
        <name>substrate</name>
    </ligand>
</feature>
<evidence type="ECO:0000313" key="16">
    <source>
        <dbReference type="Proteomes" id="UP000282060"/>
    </source>
</evidence>
<name>A0A3S0KN55_9GAMM</name>
<evidence type="ECO:0000256" key="10">
    <source>
        <dbReference type="ARBA" id="ARBA00053855"/>
    </source>
</evidence>
<evidence type="ECO:0000256" key="8">
    <source>
        <dbReference type="ARBA" id="ARBA00023239"/>
    </source>
</evidence>
<evidence type="ECO:0000256" key="11">
    <source>
        <dbReference type="NCBIfam" id="TIGR01346"/>
    </source>
</evidence>
<evidence type="ECO:0000256" key="14">
    <source>
        <dbReference type="PIRSR" id="PIRSR001362-3"/>
    </source>
</evidence>
<dbReference type="InterPro" id="IPR015813">
    <property type="entry name" value="Pyrv/PenolPyrv_kinase-like_dom"/>
</dbReference>
<dbReference type="GO" id="GO:0006099">
    <property type="term" value="P:tricarboxylic acid cycle"/>
    <property type="evidence" value="ECO:0007669"/>
    <property type="project" value="UniProtKB-UniRule"/>
</dbReference>
<keyword evidence="14" id="KW-0460">Magnesium</keyword>
<dbReference type="CDD" id="cd00377">
    <property type="entry name" value="ICL_PEPM"/>
    <property type="match status" value="1"/>
</dbReference>
<dbReference type="OrthoDB" id="8629576at2"/>
<evidence type="ECO:0000256" key="1">
    <source>
        <dbReference type="ARBA" id="ARBA00004793"/>
    </source>
</evidence>
<keyword evidence="16" id="KW-1185">Reference proteome</keyword>
<gene>
    <name evidence="15" type="primary">aceA</name>
    <name evidence="15" type="ORF">EKG39_01955</name>
</gene>
<reference evidence="15 16" key="1">
    <citation type="submission" date="2018-12" db="EMBL/GenBank/DDBJ databases">
        <authorList>
            <person name="Yu L."/>
        </authorList>
    </citation>
    <scope>NUCLEOTIDE SEQUENCE [LARGE SCALE GENOMIC DNA]</scope>
    <source>
        <strain evidence="15 16">HAW-EB5</strain>
    </source>
</reference>
<accession>A0A3S0KN55</accession>
<evidence type="ECO:0000313" key="15">
    <source>
        <dbReference type="EMBL" id="RTR34464.1"/>
    </source>
</evidence>
<evidence type="ECO:0000256" key="9">
    <source>
        <dbReference type="ARBA" id="ARBA00023531"/>
    </source>
</evidence>
<evidence type="ECO:0000256" key="13">
    <source>
        <dbReference type="PIRSR" id="PIRSR001362-2"/>
    </source>
</evidence>
<sequence length="441" mass="48310">MNKASIPVSRQEQIQAIENDWSENPRWKGVTRPYTAEDVVALRGSLVPENTLAKRGAARLWELVNGGAKKGYVNSLGTLSGGQAVQQAKAGIEAIYLSGWQVAADANLAGAMYPDQSLYPSNSVPAVLENINSAFRRADQIQWSNGLNPGDEGYRDYFLPIVADAEAGFGGVLNSFELMKSMIDAGAAGVHFEDQLASVKKCGHMGGKVLVPTKEAIQKLVSARLAADVCGVETLVIARTDANGADLLTSDCDPYDSDFITGDKCEEGFYRVKAGIEQAISRGLAYAPFADLIWCETETPCLDEARKFADAIHEHFPDQLLAYNCSPSFNWKKNLDDETISHFQRELSQMGYKYQFITLAGIHSMWYNMFDLAYDCARGEGVKHYVEKVQEAEFAAARKGYTFVAHQQEVGTGYFDRVTNVIQGGHSSVTALTGSTEEKQF</sequence>
<feature type="binding site" evidence="13">
    <location>
        <position position="358"/>
    </location>
    <ligand>
        <name>substrate</name>
    </ligand>
</feature>
<dbReference type="EMBL" id="RXNV01000001">
    <property type="protein sequence ID" value="RTR34464.1"/>
    <property type="molecule type" value="Genomic_DNA"/>
</dbReference>
<feature type="active site" description="Proton acceptor" evidence="12">
    <location>
        <position position="202"/>
    </location>
</feature>
<comment type="pathway">
    <text evidence="1">Carbohydrate metabolism; glyoxylate cycle; (S)-malate from isocitrate: step 1/2.</text>
</comment>
<comment type="caution">
    <text evidence="15">The sequence shown here is derived from an EMBL/GenBank/DDBJ whole genome shotgun (WGS) entry which is preliminary data.</text>
</comment>
<dbReference type="InterPro" id="IPR040442">
    <property type="entry name" value="Pyrv_kinase-like_dom_sf"/>
</dbReference>
<dbReference type="PIRSF" id="PIRSF001362">
    <property type="entry name" value="Isocit_lyase"/>
    <property type="match status" value="1"/>
</dbReference>
<dbReference type="InterPro" id="IPR039556">
    <property type="entry name" value="ICL/PEPM"/>
</dbReference>
<dbReference type="GO" id="GO:0046872">
    <property type="term" value="F:metal ion binding"/>
    <property type="evidence" value="ECO:0007669"/>
    <property type="project" value="UniProtKB-KW"/>
</dbReference>
<dbReference type="FunFam" id="3.20.20.60:FF:000005">
    <property type="entry name" value="Isocitrate lyase"/>
    <property type="match status" value="1"/>
</dbReference>
<protein>
    <recommendedName>
        <fullName evidence="4 11">Isocitrate lyase</fullName>
        <ecNumber evidence="3 11">4.1.3.1</ecNumber>
    </recommendedName>
</protein>